<evidence type="ECO:0000313" key="2">
    <source>
        <dbReference type="Proteomes" id="UP000288805"/>
    </source>
</evidence>
<comment type="caution">
    <text evidence="1">The sequence shown here is derived from an EMBL/GenBank/DDBJ whole genome shotgun (WGS) entry which is preliminary data.</text>
</comment>
<protein>
    <submittedName>
        <fullName evidence="1">Uncharacterized protein</fullName>
    </submittedName>
</protein>
<dbReference type="AlphaFoldDB" id="A0A438CTN0"/>
<gene>
    <name evidence="1" type="ORF">CK203_102982</name>
</gene>
<accession>A0A438CTN0</accession>
<dbReference type="Proteomes" id="UP000288805">
    <property type="component" value="Unassembled WGS sequence"/>
</dbReference>
<evidence type="ECO:0000313" key="1">
    <source>
        <dbReference type="EMBL" id="RVW26559.1"/>
    </source>
</evidence>
<organism evidence="1 2">
    <name type="scientific">Vitis vinifera</name>
    <name type="common">Grape</name>
    <dbReference type="NCBI Taxonomy" id="29760"/>
    <lineage>
        <taxon>Eukaryota</taxon>
        <taxon>Viridiplantae</taxon>
        <taxon>Streptophyta</taxon>
        <taxon>Embryophyta</taxon>
        <taxon>Tracheophyta</taxon>
        <taxon>Spermatophyta</taxon>
        <taxon>Magnoliopsida</taxon>
        <taxon>eudicotyledons</taxon>
        <taxon>Gunneridae</taxon>
        <taxon>Pentapetalae</taxon>
        <taxon>rosids</taxon>
        <taxon>Vitales</taxon>
        <taxon>Vitaceae</taxon>
        <taxon>Viteae</taxon>
        <taxon>Vitis</taxon>
    </lineage>
</organism>
<sequence length="50" mass="5761">MGTLFINQIKRQAASFIQEKYRTARLALTDTTPAELLAEEATNHYNKIDY</sequence>
<reference evidence="1 2" key="1">
    <citation type="journal article" date="2018" name="PLoS Genet.">
        <title>Population sequencing reveals clonal diversity and ancestral inbreeding in the grapevine cultivar Chardonnay.</title>
        <authorList>
            <person name="Roach M.J."/>
            <person name="Johnson D.L."/>
            <person name="Bohlmann J."/>
            <person name="van Vuuren H.J."/>
            <person name="Jones S.J."/>
            <person name="Pretorius I.S."/>
            <person name="Schmidt S.A."/>
            <person name="Borneman A.R."/>
        </authorList>
    </citation>
    <scope>NUCLEOTIDE SEQUENCE [LARGE SCALE GENOMIC DNA]</scope>
    <source>
        <strain evidence="2">cv. Chardonnay</strain>
        <tissue evidence="1">Leaf</tissue>
    </source>
</reference>
<dbReference type="EMBL" id="QGNW01002004">
    <property type="protein sequence ID" value="RVW26559.1"/>
    <property type="molecule type" value="Genomic_DNA"/>
</dbReference>
<proteinExistence type="predicted"/>
<dbReference type="OrthoDB" id="4033880at2759"/>
<name>A0A438CTN0_VITVI</name>